<dbReference type="PANTHER" id="PTHR11439">
    <property type="entry name" value="GAG-POL-RELATED RETROTRANSPOSON"/>
    <property type="match status" value="1"/>
</dbReference>
<sequence>MHQMDFKNAFLNGDFEEEVYMVQHQGYEDPTYPFRVKKKALYGLKQAPRAWYAKINTYLMSLGFFACSFDSTLYALRNGDQIVLITLYVDDLILTGNHEDLILKIKEHLSSEFEMQDLGELKYFLVVEYVRDGKDLWLLQRKYAEDMLVHFCLANYKPVPILIELGLKLHADVGVSLAEPRFYRQMVGSLIHYTLTRPDLSYVVGLVSQFMQALRKPHLDAVMRIFRYPTVALSTCEAEYRGMMFATCLAIWLRKLLSDVGIECACSIVVYTDNMSSMKLASNHMFHARTKHIEMHYHFVREKVLVGDEYFRTCLGVHDAATMSLKGSVDIASSS</sequence>
<evidence type="ECO:0000259" key="1">
    <source>
        <dbReference type="Pfam" id="PF07727"/>
    </source>
</evidence>
<evidence type="ECO:0000313" key="3">
    <source>
        <dbReference type="Proteomes" id="UP001633002"/>
    </source>
</evidence>
<accession>A0ABD3HDS3</accession>
<dbReference type="InterPro" id="IPR043502">
    <property type="entry name" value="DNA/RNA_pol_sf"/>
</dbReference>
<dbReference type="InterPro" id="IPR013103">
    <property type="entry name" value="RVT_2"/>
</dbReference>
<dbReference type="PANTHER" id="PTHR11439:SF497">
    <property type="entry name" value="CYSTEINE-RICH RLK (RECEPTOR-LIKE PROTEIN KINASE) 8"/>
    <property type="match status" value="1"/>
</dbReference>
<dbReference type="Pfam" id="PF07727">
    <property type="entry name" value="RVT_2"/>
    <property type="match status" value="1"/>
</dbReference>
<organism evidence="2 3">
    <name type="scientific">Riccia sorocarpa</name>
    <dbReference type="NCBI Taxonomy" id="122646"/>
    <lineage>
        <taxon>Eukaryota</taxon>
        <taxon>Viridiplantae</taxon>
        <taxon>Streptophyta</taxon>
        <taxon>Embryophyta</taxon>
        <taxon>Marchantiophyta</taxon>
        <taxon>Marchantiopsida</taxon>
        <taxon>Marchantiidae</taxon>
        <taxon>Marchantiales</taxon>
        <taxon>Ricciaceae</taxon>
        <taxon>Riccia</taxon>
    </lineage>
</organism>
<evidence type="ECO:0000313" key="2">
    <source>
        <dbReference type="EMBL" id="KAL3688664.1"/>
    </source>
</evidence>
<dbReference type="Proteomes" id="UP001633002">
    <property type="component" value="Unassembled WGS sequence"/>
</dbReference>
<feature type="domain" description="Reverse transcriptase Ty1/copia-type" evidence="1">
    <location>
        <begin position="1"/>
        <end position="161"/>
    </location>
</feature>
<dbReference type="EMBL" id="JBJQOH010000004">
    <property type="protein sequence ID" value="KAL3688664.1"/>
    <property type="molecule type" value="Genomic_DNA"/>
</dbReference>
<dbReference type="SUPFAM" id="SSF56672">
    <property type="entry name" value="DNA/RNA polymerases"/>
    <property type="match status" value="1"/>
</dbReference>
<dbReference type="AlphaFoldDB" id="A0ABD3HDS3"/>
<comment type="caution">
    <text evidence="2">The sequence shown here is derived from an EMBL/GenBank/DDBJ whole genome shotgun (WGS) entry which is preliminary data.</text>
</comment>
<proteinExistence type="predicted"/>
<protein>
    <recommendedName>
        <fullName evidence="1">Reverse transcriptase Ty1/copia-type domain-containing protein</fullName>
    </recommendedName>
</protein>
<name>A0ABD3HDS3_9MARC</name>
<keyword evidence="3" id="KW-1185">Reference proteome</keyword>
<reference evidence="2 3" key="1">
    <citation type="submission" date="2024-09" db="EMBL/GenBank/DDBJ databases">
        <title>Chromosome-scale assembly of Riccia sorocarpa.</title>
        <authorList>
            <person name="Paukszto L."/>
        </authorList>
    </citation>
    <scope>NUCLEOTIDE SEQUENCE [LARGE SCALE GENOMIC DNA]</scope>
    <source>
        <strain evidence="2">LP-2024</strain>
        <tissue evidence="2">Aerial parts of the thallus</tissue>
    </source>
</reference>
<gene>
    <name evidence="2" type="ORF">R1sor_014973</name>
</gene>
<dbReference type="CDD" id="cd09272">
    <property type="entry name" value="RNase_HI_RT_Ty1"/>
    <property type="match status" value="1"/>
</dbReference>